<keyword evidence="3 6" id="KW-0812">Transmembrane</keyword>
<dbReference type="STRING" id="103621.GCA_001067145_01047"/>
<dbReference type="InterPro" id="IPR005226">
    <property type="entry name" value="UPF0014_fam"/>
</dbReference>
<dbReference type="eggNOG" id="COG0390">
    <property type="taxonomic scope" value="Bacteria"/>
</dbReference>
<keyword evidence="5 6" id="KW-0472">Membrane</keyword>
<proteinExistence type="inferred from homology"/>
<evidence type="ECO:0000256" key="4">
    <source>
        <dbReference type="ARBA" id="ARBA00022989"/>
    </source>
</evidence>
<evidence type="ECO:0008006" key="9">
    <source>
        <dbReference type="Google" id="ProtNLM"/>
    </source>
</evidence>
<sequence>MELVWFGAGLAVLTALTMVIHRWAGLATGWAPAVAALRAVVQLAVVATVLHGVLTVPWTVLAFIALMLTTASLTSGRRLRELPGGRRAAVVGIAAGASVTVLLVLGLHLVAWETRYLVSVAGVIIGNSMSAAILAGRMFLRSVRERADEIQGWMALGARPSQAYAEVARTAVRETLVPTIDQTASTGMVTLPGAFVGALFGGASPVQAAQFQLVVLIGIMLTQSITALTVARAASASPVIPLEPWTQTRATASAGASTTPR</sequence>
<dbReference type="GeneID" id="81709084"/>
<dbReference type="Pfam" id="PF03649">
    <property type="entry name" value="UPF0014"/>
    <property type="match status" value="1"/>
</dbReference>
<organism evidence="7 8">
    <name type="scientific">Actinomyces urogenitalis DSM 15434</name>
    <dbReference type="NCBI Taxonomy" id="525246"/>
    <lineage>
        <taxon>Bacteria</taxon>
        <taxon>Bacillati</taxon>
        <taxon>Actinomycetota</taxon>
        <taxon>Actinomycetes</taxon>
        <taxon>Actinomycetales</taxon>
        <taxon>Actinomycetaceae</taxon>
        <taxon>Actinomyces</taxon>
    </lineage>
</organism>
<comment type="caution">
    <text evidence="7">The sequence shown here is derived from an EMBL/GenBank/DDBJ whole genome shotgun (WGS) entry which is preliminary data.</text>
</comment>
<feature type="transmembrane region" description="Helical" evidence="6">
    <location>
        <begin position="45"/>
        <end position="68"/>
    </location>
</feature>
<gene>
    <name evidence="7" type="ORF">HMPREF0058_0826</name>
</gene>
<dbReference type="Proteomes" id="UP000004778">
    <property type="component" value="Unassembled WGS sequence"/>
</dbReference>
<name>C0W4L8_9ACTO</name>
<evidence type="ECO:0000256" key="1">
    <source>
        <dbReference type="ARBA" id="ARBA00004141"/>
    </source>
</evidence>
<comment type="similarity">
    <text evidence="2">Belongs to the UPF0014 family.</text>
</comment>
<keyword evidence="8" id="KW-1185">Reference proteome</keyword>
<evidence type="ECO:0000256" key="2">
    <source>
        <dbReference type="ARBA" id="ARBA00005268"/>
    </source>
</evidence>
<keyword evidence="4 6" id="KW-1133">Transmembrane helix</keyword>
<evidence type="ECO:0000256" key="3">
    <source>
        <dbReference type="ARBA" id="ARBA00022692"/>
    </source>
</evidence>
<dbReference type="GO" id="GO:0005886">
    <property type="term" value="C:plasma membrane"/>
    <property type="evidence" value="ECO:0007669"/>
    <property type="project" value="TreeGrafter"/>
</dbReference>
<evidence type="ECO:0000256" key="5">
    <source>
        <dbReference type="ARBA" id="ARBA00023136"/>
    </source>
</evidence>
<evidence type="ECO:0000313" key="7">
    <source>
        <dbReference type="EMBL" id="EEH66352.1"/>
    </source>
</evidence>
<accession>C0W4L8</accession>
<dbReference type="RefSeq" id="WP_006547793.1">
    <property type="nucleotide sequence ID" value="NZ_DS999574.1"/>
</dbReference>
<dbReference type="EMBL" id="ACFH01000053">
    <property type="protein sequence ID" value="EEH66352.1"/>
    <property type="molecule type" value="Genomic_DNA"/>
</dbReference>
<dbReference type="HOGENOM" id="CLU_076147_2_0_11"/>
<reference evidence="7 8" key="1">
    <citation type="submission" date="2009-01" db="EMBL/GenBank/DDBJ databases">
        <authorList>
            <person name="Qin X."/>
            <person name="Bachman B."/>
            <person name="Battles P."/>
            <person name="Bell A."/>
            <person name="Bess C."/>
            <person name="Bickham C."/>
            <person name="Chaboub L."/>
            <person name="Chen D."/>
            <person name="Coyle M."/>
            <person name="Deiros D.R."/>
            <person name="Dinh H."/>
            <person name="Forbes L."/>
            <person name="Fowler G."/>
            <person name="Francisco L."/>
            <person name="Fu Q."/>
            <person name="Gubbala S."/>
            <person name="Hale W."/>
            <person name="Han Y."/>
            <person name="Hemphill L."/>
            <person name="Highlander S.K."/>
            <person name="Hirani K."/>
            <person name="Hogues M."/>
            <person name="Jackson L."/>
            <person name="Jakkamsetti A."/>
            <person name="Javaid M."/>
            <person name="Jiang H."/>
            <person name="Korchina V."/>
            <person name="Kovar C."/>
            <person name="Lara F."/>
            <person name="Lee S."/>
            <person name="Mata R."/>
            <person name="Mathew T."/>
            <person name="Moen C."/>
            <person name="Morales K."/>
            <person name="Munidasa M."/>
            <person name="Nazareth L."/>
            <person name="Ngo R."/>
            <person name="Nguyen L."/>
            <person name="Okwuonu G."/>
            <person name="Ongeri F."/>
            <person name="Patil S."/>
            <person name="Petrosino J."/>
            <person name="Pham C."/>
            <person name="Pham P."/>
            <person name="Pu L.-L."/>
            <person name="Puazo M."/>
            <person name="Raj R."/>
            <person name="Reid J."/>
            <person name="Rouhana J."/>
            <person name="Saada N."/>
            <person name="Shang Y."/>
            <person name="Simmons D."/>
            <person name="Thornton R."/>
            <person name="Warren J."/>
            <person name="Weissenberger G."/>
            <person name="Zhang J."/>
            <person name="Zhang L."/>
            <person name="Zhou C."/>
            <person name="Zhu D."/>
            <person name="Muzny D."/>
            <person name="Worley K."/>
            <person name="Gibbs R."/>
        </authorList>
    </citation>
    <scope>NUCLEOTIDE SEQUENCE [LARGE SCALE GENOMIC DNA]</scope>
    <source>
        <strain evidence="7 8">DSM 15434</strain>
    </source>
</reference>
<protein>
    <recommendedName>
        <fullName evidence="9">TIGR00245 family protein</fullName>
    </recommendedName>
</protein>
<evidence type="ECO:0000256" key="6">
    <source>
        <dbReference type="SAM" id="Phobius"/>
    </source>
</evidence>
<dbReference type="AlphaFoldDB" id="C0W4L8"/>
<feature type="transmembrane region" description="Helical" evidence="6">
    <location>
        <begin position="88"/>
        <end position="110"/>
    </location>
</feature>
<feature type="transmembrane region" description="Helical" evidence="6">
    <location>
        <begin position="116"/>
        <end position="136"/>
    </location>
</feature>
<dbReference type="PANTHER" id="PTHR30028">
    <property type="entry name" value="UPF0014 INNER MEMBRANE PROTEIN YBBM-RELATED"/>
    <property type="match status" value="1"/>
</dbReference>
<dbReference type="PANTHER" id="PTHR30028:SF0">
    <property type="entry name" value="PROTEIN ALUMINUM SENSITIVE 3"/>
    <property type="match status" value="1"/>
</dbReference>
<comment type="subcellular location">
    <subcellularLocation>
        <location evidence="1">Membrane</location>
        <topology evidence="1">Multi-pass membrane protein</topology>
    </subcellularLocation>
</comment>
<evidence type="ECO:0000313" key="8">
    <source>
        <dbReference type="Proteomes" id="UP000004778"/>
    </source>
</evidence>